<gene>
    <name evidence="5" type="primary">araB</name>
    <name evidence="5" type="ORF">RIdsm_01844</name>
</gene>
<evidence type="ECO:0000256" key="1">
    <source>
        <dbReference type="ARBA" id="ARBA00008853"/>
    </source>
</evidence>
<dbReference type="EC" id="3.1.1.15" evidence="5"/>
<dbReference type="GO" id="GO:0050021">
    <property type="term" value="F:L-arabinonolactonase activity"/>
    <property type="evidence" value="ECO:0007669"/>
    <property type="project" value="UniProtKB-EC"/>
</dbReference>
<feature type="binding site" evidence="3">
    <location>
        <position position="97"/>
    </location>
    <ligand>
        <name>substrate</name>
    </ligand>
</feature>
<dbReference type="EMBL" id="CP031598">
    <property type="protein sequence ID" value="QEW26050.1"/>
    <property type="molecule type" value="Genomic_DNA"/>
</dbReference>
<evidence type="ECO:0000256" key="2">
    <source>
        <dbReference type="PIRSR" id="PIRSR605511-1"/>
    </source>
</evidence>
<sequence>MTAVEVFDDTNCLLGEGPLWHPLRGQFFWFDIDAHRLYTRTDEGQQVWQFDEHVSAAGWVDEARLLVASESALIDFNVETGAHAKVCDLEADNPATRSNDGRADPYGGFWIGTMGKMKEPGAGAIYRYYRGELRRLYALWSIPNAMCFTPDGRFAYLSDTPTGKVWRQALDGEGWPSGAPELFVDLPGDRYRPDGAVVDADGNLWCAQFRHGKVAVFDPDGREVRSIALPAKRTTCPAFGGEDLRTLFVTSASQEPEVTTEHDGRTYALRVDVAGQQEHRVIL</sequence>
<comment type="cofactor">
    <cofactor evidence="3">
        <name>Zn(2+)</name>
        <dbReference type="ChEBI" id="CHEBI:29105"/>
    </cofactor>
    <text evidence="3">Binds 1 divalent metal cation per subunit.</text>
</comment>
<dbReference type="Gene3D" id="2.120.10.30">
    <property type="entry name" value="TolB, C-terminal domain"/>
    <property type="match status" value="1"/>
</dbReference>
<keyword evidence="3" id="KW-0862">Zinc</keyword>
<dbReference type="InterPro" id="IPR005511">
    <property type="entry name" value="SMP-30"/>
</dbReference>
<evidence type="ECO:0000256" key="3">
    <source>
        <dbReference type="PIRSR" id="PIRSR605511-2"/>
    </source>
</evidence>
<dbReference type="AlphaFoldDB" id="A0A5P3ABU8"/>
<name>A0A5P3ABU8_9RHOB</name>
<feature type="binding site" evidence="3">
    <location>
        <position position="16"/>
    </location>
    <ligand>
        <name>a divalent metal cation</name>
        <dbReference type="ChEBI" id="CHEBI:60240"/>
    </ligand>
</feature>
<keyword evidence="3" id="KW-0479">Metal-binding</keyword>
<comment type="similarity">
    <text evidence="1">Belongs to the SMP-30/CGR1 family.</text>
</comment>
<dbReference type="GO" id="GO:0004341">
    <property type="term" value="F:gluconolactonase activity"/>
    <property type="evidence" value="ECO:0007669"/>
    <property type="project" value="TreeGrafter"/>
</dbReference>
<feature type="active site" description="Proton donor/acceptor" evidence="2">
    <location>
        <position position="194"/>
    </location>
</feature>
<dbReference type="SUPFAM" id="SSF63829">
    <property type="entry name" value="Calcium-dependent phosphotriesterase"/>
    <property type="match status" value="1"/>
</dbReference>
<dbReference type="KEGG" id="rid:RIdsm_01844"/>
<dbReference type="PRINTS" id="PR01790">
    <property type="entry name" value="SMP30FAMILY"/>
</dbReference>
<accession>A0A5P3ABU8</accession>
<feature type="domain" description="SMP-30/Gluconolactonase/LRE-like region" evidence="4">
    <location>
        <begin position="14"/>
        <end position="253"/>
    </location>
</feature>
<keyword evidence="5" id="KW-0378">Hydrolase</keyword>
<proteinExistence type="inferred from homology"/>
<feature type="binding site" evidence="3">
    <location>
        <position position="144"/>
    </location>
    <ligand>
        <name>a divalent metal cation</name>
        <dbReference type="ChEBI" id="CHEBI:60240"/>
    </ligand>
</feature>
<evidence type="ECO:0000259" key="4">
    <source>
        <dbReference type="Pfam" id="PF08450"/>
    </source>
</evidence>
<evidence type="ECO:0000313" key="5">
    <source>
        <dbReference type="EMBL" id="QEW26050.1"/>
    </source>
</evidence>
<protein>
    <submittedName>
        <fullName evidence="5">L-arabinolactonase</fullName>
        <ecNumber evidence="5">3.1.1.15</ecNumber>
    </submittedName>
</protein>
<organism evidence="5 6">
    <name type="scientific">Roseovarius indicus</name>
    <dbReference type="NCBI Taxonomy" id="540747"/>
    <lineage>
        <taxon>Bacteria</taxon>
        <taxon>Pseudomonadati</taxon>
        <taxon>Pseudomonadota</taxon>
        <taxon>Alphaproteobacteria</taxon>
        <taxon>Rhodobacterales</taxon>
        <taxon>Roseobacteraceae</taxon>
        <taxon>Roseovarius</taxon>
    </lineage>
</organism>
<feature type="binding site" evidence="3">
    <location>
        <position position="99"/>
    </location>
    <ligand>
        <name>substrate</name>
    </ligand>
</feature>
<dbReference type="InterPro" id="IPR011042">
    <property type="entry name" value="6-blade_b-propeller_TolB-like"/>
</dbReference>
<evidence type="ECO:0000313" key="6">
    <source>
        <dbReference type="Proteomes" id="UP000325785"/>
    </source>
</evidence>
<dbReference type="PANTHER" id="PTHR10907">
    <property type="entry name" value="REGUCALCIN"/>
    <property type="match status" value="1"/>
</dbReference>
<dbReference type="GO" id="GO:0005509">
    <property type="term" value="F:calcium ion binding"/>
    <property type="evidence" value="ECO:0007669"/>
    <property type="project" value="TreeGrafter"/>
</dbReference>
<reference evidence="5 6" key="1">
    <citation type="submission" date="2018-08" db="EMBL/GenBank/DDBJ databases">
        <title>Genetic Globetrotter - A new plasmid hitch-hiking vast phylogenetic and geographic distances.</title>
        <authorList>
            <person name="Vollmers J."/>
            <person name="Petersen J."/>
        </authorList>
    </citation>
    <scope>NUCLEOTIDE SEQUENCE [LARGE SCALE GENOMIC DNA]</scope>
    <source>
        <strain evidence="5 6">DSM 26383</strain>
    </source>
</reference>
<dbReference type="PANTHER" id="PTHR10907:SF47">
    <property type="entry name" value="REGUCALCIN"/>
    <property type="match status" value="1"/>
</dbReference>
<feature type="binding site" evidence="3">
    <location>
        <position position="194"/>
    </location>
    <ligand>
        <name>a divalent metal cation</name>
        <dbReference type="ChEBI" id="CHEBI:60240"/>
    </ligand>
</feature>
<dbReference type="Proteomes" id="UP000325785">
    <property type="component" value="Chromosome"/>
</dbReference>
<dbReference type="GO" id="GO:0019853">
    <property type="term" value="P:L-ascorbic acid biosynthetic process"/>
    <property type="evidence" value="ECO:0007669"/>
    <property type="project" value="TreeGrafter"/>
</dbReference>
<dbReference type="Pfam" id="PF08450">
    <property type="entry name" value="SGL"/>
    <property type="match status" value="1"/>
</dbReference>
<dbReference type="InterPro" id="IPR013658">
    <property type="entry name" value="SGL"/>
</dbReference>